<reference evidence="1" key="1">
    <citation type="journal article" date="2014" name="Front. Microbiol.">
        <title>High frequency of phylogenetically diverse reductive dehalogenase-homologous genes in deep subseafloor sedimentary metagenomes.</title>
        <authorList>
            <person name="Kawai M."/>
            <person name="Futagami T."/>
            <person name="Toyoda A."/>
            <person name="Takaki Y."/>
            <person name="Nishi S."/>
            <person name="Hori S."/>
            <person name="Arai W."/>
            <person name="Tsubouchi T."/>
            <person name="Morono Y."/>
            <person name="Uchiyama I."/>
            <person name="Ito T."/>
            <person name="Fujiyama A."/>
            <person name="Inagaki F."/>
            <person name="Takami H."/>
        </authorList>
    </citation>
    <scope>NUCLEOTIDE SEQUENCE</scope>
    <source>
        <strain evidence="1">Expedition CK06-06</strain>
    </source>
</reference>
<protein>
    <recommendedName>
        <fullName evidence="2">Extracellular solute-binding protein</fullName>
    </recommendedName>
</protein>
<dbReference type="Pfam" id="PF01547">
    <property type="entry name" value="SBP_bac_1"/>
    <property type="match status" value="1"/>
</dbReference>
<dbReference type="PANTHER" id="PTHR43649">
    <property type="entry name" value="ARABINOSE-BINDING PROTEIN-RELATED"/>
    <property type="match status" value="1"/>
</dbReference>
<evidence type="ECO:0008006" key="2">
    <source>
        <dbReference type="Google" id="ProtNLM"/>
    </source>
</evidence>
<dbReference type="PANTHER" id="PTHR43649:SF12">
    <property type="entry name" value="DIACETYLCHITOBIOSE BINDING PROTEIN DASA"/>
    <property type="match status" value="1"/>
</dbReference>
<dbReference type="AlphaFoldDB" id="X1L4V2"/>
<evidence type="ECO:0000313" key="1">
    <source>
        <dbReference type="EMBL" id="GAI13978.1"/>
    </source>
</evidence>
<accession>X1L4V2</accession>
<dbReference type="InterPro" id="IPR050490">
    <property type="entry name" value="Bact_solute-bd_prot1"/>
</dbReference>
<dbReference type="InterPro" id="IPR006059">
    <property type="entry name" value="SBP"/>
</dbReference>
<feature type="non-terminal residue" evidence="1">
    <location>
        <position position="1"/>
    </location>
</feature>
<sequence length="411" mass="44810">GSYSRPGTPEEGIAELQAEIEDPELLMDTLGVYINELKIELLTLIGEKMAAAGYSLEGQDWGWAEQLTQKETVAFLSGIGPDVIIGETQMPGFAAQGYLEPFPEALAEKVRETVVPGAYLPMTVGGKIYGLAPYPGVNVLFWNKDLFRKAGLDPEVGPKTWSEWLDMANKITAVGEGKFYGGGVFVGPHFGGSLRVGPFMMMTAGGGFVDENNDIQFAHPGNIKALEFIRKLNKNTPPGIAAAPSEGGFWDAYHEGRMGFVVDGPWRQPEAEKVGIPTGYSPLPLPDVGGRAANVTIGAAFYSVPTYSKNKEGAFKLIETLIEEEVQAVSLPLMKRSCVLMSWGDKPANQESYYYTFWLALQGQVVGLPTYKSQSAKVWDIFHQNMTKAIVTDLPIDEIMAEAERRAKALQ</sequence>
<organism evidence="1">
    <name type="scientific">marine sediment metagenome</name>
    <dbReference type="NCBI Taxonomy" id="412755"/>
    <lineage>
        <taxon>unclassified sequences</taxon>
        <taxon>metagenomes</taxon>
        <taxon>ecological metagenomes</taxon>
    </lineage>
</organism>
<comment type="caution">
    <text evidence="1">The sequence shown here is derived from an EMBL/GenBank/DDBJ whole genome shotgun (WGS) entry which is preliminary data.</text>
</comment>
<gene>
    <name evidence="1" type="ORF">S06H3_13349</name>
</gene>
<proteinExistence type="predicted"/>
<dbReference type="SUPFAM" id="SSF53850">
    <property type="entry name" value="Periplasmic binding protein-like II"/>
    <property type="match status" value="1"/>
</dbReference>
<name>X1L4V2_9ZZZZ</name>
<dbReference type="Gene3D" id="3.40.190.10">
    <property type="entry name" value="Periplasmic binding protein-like II"/>
    <property type="match status" value="2"/>
</dbReference>
<dbReference type="EMBL" id="BARV01006516">
    <property type="protein sequence ID" value="GAI13978.1"/>
    <property type="molecule type" value="Genomic_DNA"/>
</dbReference>